<sequence>MKHELHSVIECSFQNNYYFNNSLYKHIKSIINCRLEFLRKHPNLSVNIFENYGEIIKIIYDKKKDSDKKGKNPNFLIFRSFILEDIYKFYEREKKKAQVFLVSTNSFSWSNKNINDLIERLCSKKYNHEVSFTIQHIRELDESPYEVLLKANHHKGDYNIYFFLIVSNSYKNETNLCCITQPFTLMTFKNLSKRPNGKSYLCELENKSLNTLAYYYDVIFNEGRTTFKNNFPYRMNYHFFRKEELIINNNTMGSIEIVLSSKIFKDILISYRKAFKNIINNIRNNDISNFIQNDNFSEIIQSNKQQMEPFHSFQSKTFSNLQIESSQNLKTEISSNYINIQPHNTQFQINDSLNITSNSSSSIHSYHYNNYVNNESSSTSTPHSNQCNELFNETSDCTSSTQSRQYNDFSNSASSNISIPQSNQYNSLYNETPDCTFIDKFLLYNDLDFHINKKRRHN</sequence>
<keyword evidence="2" id="KW-1185">Reference proteome</keyword>
<evidence type="ECO:0000313" key="1">
    <source>
        <dbReference type="EMBL" id="ORY38266.1"/>
    </source>
</evidence>
<accession>A0A1Y2BU40</accession>
<dbReference type="AlphaFoldDB" id="A0A1Y2BU40"/>
<organism evidence="1 2">
    <name type="scientific">Neocallimastix californiae</name>
    <dbReference type="NCBI Taxonomy" id="1754190"/>
    <lineage>
        <taxon>Eukaryota</taxon>
        <taxon>Fungi</taxon>
        <taxon>Fungi incertae sedis</taxon>
        <taxon>Chytridiomycota</taxon>
        <taxon>Chytridiomycota incertae sedis</taxon>
        <taxon>Neocallimastigomycetes</taxon>
        <taxon>Neocallimastigales</taxon>
        <taxon>Neocallimastigaceae</taxon>
        <taxon>Neocallimastix</taxon>
    </lineage>
</organism>
<proteinExistence type="predicted"/>
<evidence type="ECO:0000313" key="2">
    <source>
        <dbReference type="Proteomes" id="UP000193920"/>
    </source>
</evidence>
<dbReference type="Proteomes" id="UP000193920">
    <property type="component" value="Unassembled WGS sequence"/>
</dbReference>
<name>A0A1Y2BU40_9FUNG</name>
<dbReference type="EMBL" id="MCOG01000137">
    <property type="protein sequence ID" value="ORY38266.1"/>
    <property type="molecule type" value="Genomic_DNA"/>
</dbReference>
<protein>
    <submittedName>
        <fullName evidence="1">Uncharacterized protein</fullName>
    </submittedName>
</protein>
<comment type="caution">
    <text evidence="1">The sequence shown here is derived from an EMBL/GenBank/DDBJ whole genome shotgun (WGS) entry which is preliminary data.</text>
</comment>
<gene>
    <name evidence="1" type="ORF">LY90DRAFT_623884</name>
</gene>
<reference evidence="1 2" key="1">
    <citation type="submission" date="2016-08" db="EMBL/GenBank/DDBJ databases">
        <title>A Parts List for Fungal Cellulosomes Revealed by Comparative Genomics.</title>
        <authorList>
            <consortium name="DOE Joint Genome Institute"/>
            <person name="Haitjema C.H."/>
            <person name="Gilmore S.P."/>
            <person name="Henske J.K."/>
            <person name="Solomon K.V."/>
            <person name="De Groot R."/>
            <person name="Kuo A."/>
            <person name="Mondo S.J."/>
            <person name="Salamov A.A."/>
            <person name="Labutti K."/>
            <person name="Zhao Z."/>
            <person name="Chiniquy J."/>
            <person name="Barry K."/>
            <person name="Brewer H.M."/>
            <person name="Purvine S.O."/>
            <person name="Wright A.T."/>
            <person name="Boxma B."/>
            <person name="Van Alen T."/>
            <person name="Hackstein J.H."/>
            <person name="Baker S.E."/>
            <person name="Grigoriev I.V."/>
            <person name="O'Malley M.A."/>
        </authorList>
    </citation>
    <scope>NUCLEOTIDE SEQUENCE [LARGE SCALE GENOMIC DNA]</scope>
    <source>
        <strain evidence="1 2">G1</strain>
    </source>
</reference>